<accession>A0AAV7M0Y8</accession>
<evidence type="ECO:0000256" key="1">
    <source>
        <dbReference type="SAM" id="MobiDB-lite"/>
    </source>
</evidence>
<organism evidence="2 3">
    <name type="scientific">Pleurodeles waltl</name>
    <name type="common">Iberian ribbed newt</name>
    <dbReference type="NCBI Taxonomy" id="8319"/>
    <lineage>
        <taxon>Eukaryota</taxon>
        <taxon>Metazoa</taxon>
        <taxon>Chordata</taxon>
        <taxon>Craniata</taxon>
        <taxon>Vertebrata</taxon>
        <taxon>Euteleostomi</taxon>
        <taxon>Amphibia</taxon>
        <taxon>Batrachia</taxon>
        <taxon>Caudata</taxon>
        <taxon>Salamandroidea</taxon>
        <taxon>Salamandridae</taxon>
        <taxon>Pleurodelinae</taxon>
        <taxon>Pleurodeles</taxon>
    </lineage>
</organism>
<sequence>MAQSYTYEDDEYFGSEAPFHDDNLVGVLDNTVQLSINKALAKALGPLTHHFESFARQKGWLPHIAPSDEALSDQPSIPRARLKPKPGPTPTFSRNWRPPFKRSTDIAPLKRKTLTVQIQTSRPLNLLPTRILRRPSGTDQAQASTRSWSLLKPRLPKHHVS</sequence>
<feature type="compositionally biased region" description="Polar residues" evidence="1">
    <location>
        <begin position="137"/>
        <end position="148"/>
    </location>
</feature>
<dbReference type="EMBL" id="JANPWB010000014">
    <property type="protein sequence ID" value="KAJ1097446.1"/>
    <property type="molecule type" value="Genomic_DNA"/>
</dbReference>
<reference evidence="2" key="1">
    <citation type="journal article" date="2022" name="bioRxiv">
        <title>Sequencing and chromosome-scale assembly of the giantPleurodeles waltlgenome.</title>
        <authorList>
            <person name="Brown T."/>
            <person name="Elewa A."/>
            <person name="Iarovenko S."/>
            <person name="Subramanian E."/>
            <person name="Araus A.J."/>
            <person name="Petzold A."/>
            <person name="Susuki M."/>
            <person name="Suzuki K.-i.T."/>
            <person name="Hayashi T."/>
            <person name="Toyoda A."/>
            <person name="Oliveira C."/>
            <person name="Osipova E."/>
            <person name="Leigh N.D."/>
            <person name="Simon A."/>
            <person name="Yun M.H."/>
        </authorList>
    </citation>
    <scope>NUCLEOTIDE SEQUENCE</scope>
    <source>
        <strain evidence="2">20211129_DDA</strain>
        <tissue evidence="2">Liver</tissue>
    </source>
</reference>
<comment type="caution">
    <text evidence="2">The sequence shown here is derived from an EMBL/GenBank/DDBJ whole genome shotgun (WGS) entry which is preliminary data.</text>
</comment>
<proteinExistence type="predicted"/>
<name>A0AAV7M0Y8_PLEWA</name>
<dbReference type="AlphaFoldDB" id="A0AAV7M0Y8"/>
<feature type="region of interest" description="Disordered" evidence="1">
    <location>
        <begin position="65"/>
        <end position="103"/>
    </location>
</feature>
<dbReference type="Proteomes" id="UP001066276">
    <property type="component" value="Chromosome 10"/>
</dbReference>
<gene>
    <name evidence="2" type="ORF">NDU88_002565</name>
</gene>
<evidence type="ECO:0000313" key="3">
    <source>
        <dbReference type="Proteomes" id="UP001066276"/>
    </source>
</evidence>
<feature type="region of interest" description="Disordered" evidence="1">
    <location>
        <begin position="132"/>
        <end position="161"/>
    </location>
</feature>
<keyword evidence="3" id="KW-1185">Reference proteome</keyword>
<evidence type="ECO:0000313" key="2">
    <source>
        <dbReference type="EMBL" id="KAJ1097446.1"/>
    </source>
</evidence>
<protein>
    <submittedName>
        <fullName evidence="2">Uncharacterized protein</fullName>
    </submittedName>
</protein>